<keyword evidence="4" id="KW-0472">Membrane</keyword>
<evidence type="ECO:0000256" key="1">
    <source>
        <dbReference type="ARBA" id="ARBA00004141"/>
    </source>
</evidence>
<dbReference type="InterPro" id="IPR051679">
    <property type="entry name" value="DASS-Related_Transporters"/>
</dbReference>
<dbReference type="PANTHER" id="PTHR43652:SF1">
    <property type="entry name" value="RESPONSE REGULATOR"/>
    <property type="match status" value="1"/>
</dbReference>
<evidence type="ECO:0000256" key="3">
    <source>
        <dbReference type="ARBA" id="ARBA00022989"/>
    </source>
</evidence>
<dbReference type="Gene3D" id="3.30.70.1450">
    <property type="entry name" value="Regulator of K+ conductance, C-terminal domain"/>
    <property type="match status" value="2"/>
</dbReference>
<dbReference type="SUPFAM" id="SSF116726">
    <property type="entry name" value="TrkA C-terminal domain-like"/>
    <property type="match status" value="2"/>
</dbReference>
<evidence type="ECO:0000256" key="4">
    <source>
        <dbReference type="ARBA" id="ARBA00023136"/>
    </source>
</evidence>
<keyword evidence="3" id="KW-1133">Transmembrane helix</keyword>
<evidence type="ECO:0000259" key="5">
    <source>
        <dbReference type="PROSITE" id="PS51202"/>
    </source>
</evidence>
<proteinExistence type="predicted"/>
<evidence type="ECO:0000256" key="2">
    <source>
        <dbReference type="ARBA" id="ARBA00022692"/>
    </source>
</evidence>
<accession>A0A4U9VYS0</accession>
<dbReference type="Pfam" id="PF02080">
    <property type="entry name" value="TrkA_C"/>
    <property type="match status" value="2"/>
</dbReference>
<reference evidence="6" key="1">
    <citation type="submission" date="2019-05" db="EMBL/GenBank/DDBJ databases">
        <authorList>
            <consortium name="Pathogen Informatics"/>
        </authorList>
    </citation>
    <scope>NUCLEOTIDE SEQUENCE [LARGE SCALE GENOMIC DNA]</scope>
    <source>
        <strain evidence="6">NCTC12965</strain>
    </source>
</reference>
<protein>
    <submittedName>
        <fullName evidence="6">Uncharacterized conserved protein</fullName>
    </submittedName>
</protein>
<dbReference type="AlphaFoldDB" id="A0A4U9VYS0"/>
<gene>
    <name evidence="6" type="ORF">NCTC12965_05753</name>
</gene>
<feature type="domain" description="RCK C-terminal" evidence="5">
    <location>
        <begin position="1"/>
        <end position="75"/>
    </location>
</feature>
<name>A0A4U9VYS0_SERFO</name>
<keyword evidence="2" id="KW-0812">Transmembrane</keyword>
<dbReference type="GO" id="GO:0008324">
    <property type="term" value="F:monoatomic cation transmembrane transporter activity"/>
    <property type="evidence" value="ECO:0007669"/>
    <property type="project" value="InterPro"/>
</dbReference>
<comment type="subcellular location">
    <subcellularLocation>
        <location evidence="1">Membrane</location>
        <topology evidence="1">Multi-pass membrane protein</topology>
    </subcellularLocation>
</comment>
<evidence type="ECO:0000313" key="6">
    <source>
        <dbReference type="EMBL" id="VTR48934.1"/>
    </source>
</evidence>
<dbReference type="EMBL" id="CABEEZ010000118">
    <property type="protein sequence ID" value="VTR48934.1"/>
    <property type="molecule type" value="Genomic_DNA"/>
</dbReference>
<dbReference type="InterPro" id="IPR036721">
    <property type="entry name" value="RCK_C_sf"/>
</dbReference>
<sequence length="153" mass="17157">MAVRSGSPLIGRSLDELHLRARYSANVIGIERWKRFRRVMISAFGSTELREGDVLLIDMTDCDIDLRQFCSEQQLEPMVLRGEYFSEQSRNVGMAEVSLIPESALLGKSVRDAAFRSRYDLNVVGIRRNGETLQGKLVDEPLGLGDILLVIGD</sequence>
<organism evidence="6">
    <name type="scientific">Serratia fonticola</name>
    <dbReference type="NCBI Taxonomy" id="47917"/>
    <lineage>
        <taxon>Bacteria</taxon>
        <taxon>Pseudomonadati</taxon>
        <taxon>Pseudomonadota</taxon>
        <taxon>Gammaproteobacteria</taxon>
        <taxon>Enterobacterales</taxon>
        <taxon>Yersiniaceae</taxon>
        <taxon>Serratia</taxon>
    </lineage>
</organism>
<dbReference type="GO" id="GO:0006813">
    <property type="term" value="P:potassium ion transport"/>
    <property type="evidence" value="ECO:0007669"/>
    <property type="project" value="InterPro"/>
</dbReference>
<dbReference type="PANTHER" id="PTHR43652">
    <property type="entry name" value="BASIC AMINO ACID ANTIPORTER YFCC-RELATED"/>
    <property type="match status" value="1"/>
</dbReference>
<dbReference type="PROSITE" id="PS51202">
    <property type="entry name" value="RCK_C"/>
    <property type="match status" value="2"/>
</dbReference>
<feature type="domain" description="RCK C-terminal" evidence="5">
    <location>
        <begin position="82"/>
        <end position="153"/>
    </location>
</feature>
<dbReference type="InterPro" id="IPR006037">
    <property type="entry name" value="RCK_C"/>
</dbReference>
<dbReference type="GO" id="GO:0005886">
    <property type="term" value="C:plasma membrane"/>
    <property type="evidence" value="ECO:0007669"/>
    <property type="project" value="TreeGrafter"/>
</dbReference>